<dbReference type="GO" id="GO:0020037">
    <property type="term" value="F:heme binding"/>
    <property type="evidence" value="ECO:0007669"/>
    <property type="project" value="InterPro"/>
</dbReference>
<gene>
    <name evidence="9" type="ORF">LshimejAT787_1102810</name>
</gene>
<dbReference type="PRINTS" id="PR00385">
    <property type="entry name" value="P450"/>
</dbReference>
<dbReference type="SUPFAM" id="SSF48264">
    <property type="entry name" value="Cytochrome P450"/>
    <property type="match status" value="1"/>
</dbReference>
<feature type="binding site" description="axial binding residue" evidence="7">
    <location>
        <position position="486"/>
    </location>
    <ligand>
        <name>heme</name>
        <dbReference type="ChEBI" id="CHEBI:30413"/>
    </ligand>
    <ligandPart>
        <name>Fe</name>
        <dbReference type="ChEBI" id="CHEBI:18248"/>
    </ligandPart>
</feature>
<dbReference type="GO" id="GO:0005506">
    <property type="term" value="F:iron ion binding"/>
    <property type="evidence" value="ECO:0007669"/>
    <property type="project" value="InterPro"/>
</dbReference>
<comment type="cofactor">
    <cofactor evidence="7">
        <name>heme</name>
        <dbReference type="ChEBI" id="CHEBI:30413"/>
    </cofactor>
</comment>
<dbReference type="PANTHER" id="PTHR24291:SF50">
    <property type="entry name" value="BIFUNCTIONAL ALBAFLAVENONE MONOOXYGENASE_TERPENE SYNTHASE"/>
    <property type="match status" value="1"/>
</dbReference>
<dbReference type="AlphaFoldDB" id="A0A9P3UTL0"/>
<dbReference type="OrthoDB" id="1470350at2759"/>
<evidence type="ECO:0000256" key="2">
    <source>
        <dbReference type="ARBA" id="ARBA00022617"/>
    </source>
</evidence>
<dbReference type="GO" id="GO:0004497">
    <property type="term" value="F:monooxygenase activity"/>
    <property type="evidence" value="ECO:0007669"/>
    <property type="project" value="UniProtKB-KW"/>
</dbReference>
<dbReference type="Proteomes" id="UP001063166">
    <property type="component" value="Unassembled WGS sequence"/>
</dbReference>
<evidence type="ECO:0000313" key="10">
    <source>
        <dbReference type="Proteomes" id="UP001063166"/>
    </source>
</evidence>
<dbReference type="EMBL" id="BRPK01000011">
    <property type="protein sequence ID" value="GLB42266.1"/>
    <property type="molecule type" value="Genomic_DNA"/>
</dbReference>
<sequence>MALGLLRHASELYAKSSLSFHLRFLGHDISLLSALLAIFVASRVLKLLNGLRAVSSLPGYRVPFQPLAPPGALIPTSWWNPGLYAHWKWKDTLYKDFQNENFSVVPFLLGAPSIYTSNIDVMRQVVSGGEQKTSFQKSPAASRVLIKWGQNLVGAWETGMWRKHRRVMGPAFNNKLHEMVWAETLNTYRQMETVEGWHGKDVVEIPVMQKLTTKLALLIIAKCGFGFTVDCSAPPTGPDGSMTVQEALRVLTDSYIVGLMCPDWVRYLPGFGRIREAFKAFSTFMRKEIEARTAEVRNEEQSAEERMDAFTMLVRANEQETGKLRLSEQEVIGNVFILLFAGHETTANTICATLALLALHQDIQNEVVEQIVTVVGYDRDPAYSDYSDLDKVLSAFYEGLRLFPAAHIMIREAAEDTVLHLPNPVGQEGTTPLPIQKGTQVIVDMVGIQYNPRYFDDPETFRPSRWYGESNESEAFSAFSLGPRACIGRKFATTEAVVFLTMLLREWRVEPLLKEGESRRGWRERVLGSPILGLATAVGEAPVRFVRRKQGGA</sequence>
<evidence type="ECO:0000256" key="4">
    <source>
        <dbReference type="ARBA" id="ARBA00023002"/>
    </source>
</evidence>
<keyword evidence="6 8" id="KW-0503">Monooxygenase</keyword>
<dbReference type="InterPro" id="IPR002401">
    <property type="entry name" value="Cyt_P450_E_grp-I"/>
</dbReference>
<keyword evidence="5 7" id="KW-0408">Iron</keyword>
<accession>A0A9P3UTL0</accession>
<comment type="similarity">
    <text evidence="1 8">Belongs to the cytochrome P450 family.</text>
</comment>
<evidence type="ECO:0000256" key="8">
    <source>
        <dbReference type="RuleBase" id="RU000461"/>
    </source>
</evidence>
<dbReference type="Gene3D" id="1.10.630.10">
    <property type="entry name" value="Cytochrome P450"/>
    <property type="match status" value="1"/>
</dbReference>
<dbReference type="InterPro" id="IPR001128">
    <property type="entry name" value="Cyt_P450"/>
</dbReference>
<dbReference type="GO" id="GO:0016705">
    <property type="term" value="F:oxidoreductase activity, acting on paired donors, with incorporation or reduction of molecular oxygen"/>
    <property type="evidence" value="ECO:0007669"/>
    <property type="project" value="InterPro"/>
</dbReference>
<dbReference type="PROSITE" id="PS00086">
    <property type="entry name" value="CYTOCHROME_P450"/>
    <property type="match status" value="1"/>
</dbReference>
<keyword evidence="10" id="KW-1185">Reference proteome</keyword>
<name>A0A9P3UTL0_LYOSH</name>
<evidence type="ECO:0000313" key="9">
    <source>
        <dbReference type="EMBL" id="GLB42266.1"/>
    </source>
</evidence>
<comment type="caution">
    <text evidence="9">The sequence shown here is derived from an EMBL/GenBank/DDBJ whole genome shotgun (WGS) entry which is preliminary data.</text>
</comment>
<proteinExistence type="inferred from homology"/>
<reference evidence="9" key="1">
    <citation type="submission" date="2022-07" db="EMBL/GenBank/DDBJ databases">
        <title>The genome of Lyophyllum shimeji provides insight into the initial evolution of ectomycorrhizal fungal genome.</title>
        <authorList>
            <person name="Kobayashi Y."/>
            <person name="Shibata T."/>
            <person name="Hirakawa H."/>
            <person name="Shigenobu S."/>
            <person name="Nishiyama T."/>
            <person name="Yamada A."/>
            <person name="Hasebe M."/>
            <person name="Kawaguchi M."/>
        </authorList>
    </citation>
    <scope>NUCLEOTIDE SEQUENCE</scope>
    <source>
        <strain evidence="9">AT787</strain>
    </source>
</reference>
<evidence type="ECO:0000256" key="6">
    <source>
        <dbReference type="ARBA" id="ARBA00023033"/>
    </source>
</evidence>
<evidence type="ECO:0000256" key="3">
    <source>
        <dbReference type="ARBA" id="ARBA00022723"/>
    </source>
</evidence>
<keyword evidence="2 7" id="KW-0349">Heme</keyword>
<dbReference type="InterPro" id="IPR017972">
    <property type="entry name" value="Cyt_P450_CS"/>
</dbReference>
<keyword evidence="3 7" id="KW-0479">Metal-binding</keyword>
<protein>
    <submittedName>
        <fullName evidence="9">Cytochrome P450</fullName>
    </submittedName>
</protein>
<dbReference type="PRINTS" id="PR00463">
    <property type="entry name" value="EP450I"/>
</dbReference>
<dbReference type="PANTHER" id="PTHR24291">
    <property type="entry name" value="CYTOCHROME P450 FAMILY 4"/>
    <property type="match status" value="1"/>
</dbReference>
<dbReference type="InterPro" id="IPR036396">
    <property type="entry name" value="Cyt_P450_sf"/>
</dbReference>
<evidence type="ECO:0000256" key="1">
    <source>
        <dbReference type="ARBA" id="ARBA00010617"/>
    </source>
</evidence>
<dbReference type="InterPro" id="IPR050196">
    <property type="entry name" value="Cytochrome_P450_Monoox"/>
</dbReference>
<keyword evidence="4 8" id="KW-0560">Oxidoreductase</keyword>
<organism evidence="9 10">
    <name type="scientific">Lyophyllum shimeji</name>
    <name type="common">Hon-shimeji</name>
    <name type="synonym">Tricholoma shimeji</name>
    <dbReference type="NCBI Taxonomy" id="47721"/>
    <lineage>
        <taxon>Eukaryota</taxon>
        <taxon>Fungi</taxon>
        <taxon>Dikarya</taxon>
        <taxon>Basidiomycota</taxon>
        <taxon>Agaricomycotina</taxon>
        <taxon>Agaricomycetes</taxon>
        <taxon>Agaricomycetidae</taxon>
        <taxon>Agaricales</taxon>
        <taxon>Tricholomatineae</taxon>
        <taxon>Lyophyllaceae</taxon>
        <taxon>Lyophyllum</taxon>
    </lineage>
</organism>
<dbReference type="Pfam" id="PF00067">
    <property type="entry name" value="p450"/>
    <property type="match status" value="1"/>
</dbReference>
<evidence type="ECO:0000256" key="5">
    <source>
        <dbReference type="ARBA" id="ARBA00023004"/>
    </source>
</evidence>
<evidence type="ECO:0000256" key="7">
    <source>
        <dbReference type="PIRSR" id="PIRSR602401-1"/>
    </source>
</evidence>